<sequence>MPVEATVIWVVGEAELDEEAEALEKVADDDSALRCLVLELVPLDSEMVVWLVVVRLVAVVKPCHPIPLISPMIKRVISE</sequence>
<organism evidence="1 2">
    <name type="scientific">Limosilactobacillus fermentum</name>
    <name type="common">Lactobacillus fermentum</name>
    <dbReference type="NCBI Taxonomy" id="1613"/>
    <lineage>
        <taxon>Bacteria</taxon>
        <taxon>Bacillati</taxon>
        <taxon>Bacillota</taxon>
        <taxon>Bacilli</taxon>
        <taxon>Lactobacillales</taxon>
        <taxon>Lactobacillaceae</taxon>
        <taxon>Limosilactobacillus</taxon>
    </lineage>
</organism>
<gene>
    <name evidence="1" type="ORF">BUW47_03560</name>
</gene>
<dbReference type="Proteomes" id="UP000185427">
    <property type="component" value="Chromosome"/>
</dbReference>
<proteinExistence type="predicted"/>
<evidence type="ECO:0000313" key="1">
    <source>
        <dbReference type="EMBL" id="APU45577.1"/>
    </source>
</evidence>
<evidence type="ECO:0000313" key="2">
    <source>
        <dbReference type="Proteomes" id="UP000185427"/>
    </source>
</evidence>
<dbReference type="EMBL" id="CP019030">
    <property type="protein sequence ID" value="APU45577.1"/>
    <property type="molecule type" value="Genomic_DNA"/>
</dbReference>
<name>A0A1L7GU48_LIMFE</name>
<dbReference type="AlphaFoldDB" id="A0A1L7GU48"/>
<reference evidence="1 2" key="1">
    <citation type="submission" date="2016-12" db="EMBL/GenBank/DDBJ databases">
        <title>Complete Genome Sequence of Lactobacillus fermentum Strain SNUV175, a Probiotic for Treatment of Bacterial Vaginosis.</title>
        <authorList>
            <person name="Lee S."/>
            <person name="You H.J."/>
            <person name="Kwon B."/>
            <person name="Ko G."/>
        </authorList>
    </citation>
    <scope>NUCLEOTIDE SEQUENCE [LARGE SCALE GENOMIC DNA]</scope>
    <source>
        <strain evidence="1 2">SNUV175</strain>
    </source>
</reference>
<protein>
    <submittedName>
        <fullName evidence="1">Uncharacterized protein</fullName>
    </submittedName>
</protein>
<accession>A0A1L7GU48</accession>